<comment type="caution">
    <text evidence="1">The sequence shown here is derived from an EMBL/GenBank/DDBJ whole genome shotgun (WGS) entry which is preliminary data.</text>
</comment>
<gene>
    <name evidence="1" type="ORF">LptCag_0182</name>
</gene>
<reference evidence="1 2" key="1">
    <citation type="submission" date="2014-06" db="EMBL/GenBank/DDBJ databases">
        <title>Draft genome sequence of iron oxidizing acidophile Leptospirillum ferriphilum DSM14647.</title>
        <authorList>
            <person name="Cardenas J.P."/>
            <person name="Lazcano M."/>
            <person name="Ossandon F.J."/>
            <person name="Corbett M."/>
            <person name="Holmes D.S."/>
            <person name="Watkin E."/>
        </authorList>
    </citation>
    <scope>NUCLEOTIDE SEQUENCE [LARGE SCALE GENOMIC DNA]</scope>
    <source>
        <strain evidence="1 2">DSM 14647</strain>
    </source>
</reference>
<evidence type="ECO:0000313" key="2">
    <source>
        <dbReference type="Proteomes" id="UP000029452"/>
    </source>
</evidence>
<sequence length="62" mass="7253">MDAVPSGIFLVNIEFPLPYMRTGIRLKGWLFQQYPLLFLLQKKVFPWRSGARHDREEASSLS</sequence>
<evidence type="ECO:0000313" key="1">
    <source>
        <dbReference type="EMBL" id="KGA93569.1"/>
    </source>
</evidence>
<dbReference type="Proteomes" id="UP000029452">
    <property type="component" value="Unassembled WGS sequence"/>
</dbReference>
<dbReference type="AlphaFoldDB" id="A0A094X4U3"/>
<proteinExistence type="predicted"/>
<protein>
    <submittedName>
        <fullName evidence="1">Uncharacterized protein</fullName>
    </submittedName>
</protein>
<accession>A0A094X4U3</accession>
<name>A0A094X4U3_9BACT</name>
<dbReference type="EMBL" id="JPGK01000006">
    <property type="protein sequence ID" value="KGA93569.1"/>
    <property type="molecule type" value="Genomic_DNA"/>
</dbReference>
<organism evidence="1 2">
    <name type="scientific">Leptospirillum ferriphilum</name>
    <dbReference type="NCBI Taxonomy" id="178606"/>
    <lineage>
        <taxon>Bacteria</taxon>
        <taxon>Pseudomonadati</taxon>
        <taxon>Nitrospirota</taxon>
        <taxon>Nitrospiria</taxon>
        <taxon>Nitrospirales</taxon>
        <taxon>Nitrospiraceae</taxon>
        <taxon>Leptospirillum</taxon>
    </lineage>
</organism>